<feature type="domain" description="C2H2-type" evidence="3">
    <location>
        <begin position="289"/>
        <end position="316"/>
    </location>
</feature>
<accession>A0A4Z2DQP1</accession>
<comment type="caution">
    <text evidence="4">The sequence shown here is derived from an EMBL/GenBank/DDBJ whole genome shotgun (WGS) entry which is preliminary data.</text>
</comment>
<feature type="compositionally biased region" description="Low complexity" evidence="2">
    <location>
        <begin position="489"/>
        <end position="502"/>
    </location>
</feature>
<dbReference type="GO" id="GO:0008270">
    <property type="term" value="F:zinc ion binding"/>
    <property type="evidence" value="ECO:0007669"/>
    <property type="project" value="UniProtKB-KW"/>
</dbReference>
<name>A0A4Z2DQP1_SCHJA</name>
<keyword evidence="1" id="KW-0863">Zinc-finger</keyword>
<proteinExistence type="predicted"/>
<dbReference type="InterPro" id="IPR036236">
    <property type="entry name" value="Znf_C2H2_sf"/>
</dbReference>
<feature type="region of interest" description="Disordered" evidence="2">
    <location>
        <begin position="465"/>
        <end position="502"/>
    </location>
</feature>
<feature type="compositionally biased region" description="Polar residues" evidence="2">
    <location>
        <begin position="471"/>
        <end position="481"/>
    </location>
</feature>
<dbReference type="EMBL" id="SKCS01000065">
    <property type="protein sequence ID" value="TNN18758.1"/>
    <property type="molecule type" value="Genomic_DNA"/>
</dbReference>
<evidence type="ECO:0000313" key="5">
    <source>
        <dbReference type="Proteomes" id="UP000311919"/>
    </source>
</evidence>
<protein>
    <submittedName>
        <fullName evidence="4">Zinc finger C2H2 type</fullName>
    </submittedName>
</protein>
<dbReference type="Proteomes" id="UP000311919">
    <property type="component" value="Unassembled WGS sequence"/>
</dbReference>
<evidence type="ECO:0000259" key="3">
    <source>
        <dbReference type="PROSITE" id="PS50157"/>
    </source>
</evidence>
<gene>
    <name evidence="4" type="ORF">EWB00_009883</name>
</gene>
<keyword evidence="1" id="KW-0479">Metal-binding</keyword>
<keyword evidence="1" id="KW-0862">Zinc</keyword>
<evidence type="ECO:0000256" key="1">
    <source>
        <dbReference type="PROSITE-ProRule" id="PRU00042"/>
    </source>
</evidence>
<dbReference type="OrthoDB" id="6260649at2759"/>
<reference evidence="4 5" key="1">
    <citation type="submission" date="2019-03" db="EMBL/GenBank/DDBJ databases">
        <title>An improved genome assembly of the fluke Schistosoma japonicum.</title>
        <authorList>
            <person name="Hu W."/>
            <person name="Luo F."/>
            <person name="Yin M."/>
            <person name="Mo X."/>
            <person name="Sun C."/>
            <person name="Wu Q."/>
            <person name="Zhu B."/>
            <person name="Xiang M."/>
            <person name="Wang J."/>
            <person name="Wang Y."/>
            <person name="Zhang T."/>
            <person name="Xu B."/>
            <person name="Zheng H."/>
            <person name="Feng Z."/>
        </authorList>
    </citation>
    <scope>NUCLEOTIDE SEQUENCE [LARGE SCALE GENOMIC DNA]</scope>
    <source>
        <strain evidence="4">HuSjv2</strain>
        <tissue evidence="4">Worms</tissue>
    </source>
</reference>
<organism evidence="4 5">
    <name type="scientific">Schistosoma japonicum</name>
    <name type="common">Blood fluke</name>
    <dbReference type="NCBI Taxonomy" id="6182"/>
    <lineage>
        <taxon>Eukaryota</taxon>
        <taxon>Metazoa</taxon>
        <taxon>Spiralia</taxon>
        <taxon>Lophotrochozoa</taxon>
        <taxon>Platyhelminthes</taxon>
        <taxon>Trematoda</taxon>
        <taxon>Digenea</taxon>
        <taxon>Strigeidida</taxon>
        <taxon>Schistosomatoidea</taxon>
        <taxon>Schistosomatidae</taxon>
        <taxon>Schistosoma</taxon>
    </lineage>
</organism>
<dbReference type="InterPro" id="IPR013087">
    <property type="entry name" value="Znf_C2H2_type"/>
</dbReference>
<dbReference type="SUPFAM" id="SSF57667">
    <property type="entry name" value="beta-beta-alpha zinc fingers"/>
    <property type="match status" value="2"/>
</dbReference>
<evidence type="ECO:0000256" key="2">
    <source>
        <dbReference type="SAM" id="MobiDB-lite"/>
    </source>
</evidence>
<keyword evidence="5" id="KW-1185">Reference proteome</keyword>
<dbReference type="STRING" id="6182.A0A4Z2DQP1"/>
<feature type="region of interest" description="Disordered" evidence="2">
    <location>
        <begin position="348"/>
        <end position="367"/>
    </location>
</feature>
<dbReference type="AlphaFoldDB" id="A0A4Z2DQP1"/>
<sequence length="1175" mass="129554">MTTTSPVGLTHSGLSVKLINSDYHISEPISVDIQSMDVDSCGPTQWDTGSSNSTSHSLVNNDEVTMKLNELDLLTSNKTVSNNSISNNTTNTTHKMNTLSYIPPGLISFINESNCLTVCAIGHFSIGHTWGPYLIHIGSELRQKLTTYSSEFDPDFLITLNVKSKDSNQENVNSLTVGEEHTWIKVIHETGLHSNKNEHNLDILVDPILKTITLQTKSDINPQDCLIGVVRIVSDNQKSDQLTISSNYNSTFYNNNNTKLSSSTSSSSASTCITSTSNNLSSYGPRRDKKCTYCGISFSNLDTLNAHMTHYCSRRPGLISTTSTINQPIVSISVTNSDTLINNKNTTNKYNHNSINNQRQSSSQSFGSNSMGFNFPVNSNSSSCAPKYNTAAGNNSDSNSMNMSNGNLLDPIKMSNLINPTLLNLFGTGDATAFSQMFQNPLAYFMLPMLSRLIPSGNSDFKGDESYLNAPISSQSASHPMSPTAMKRPQSPSDKMKSSQSSDFTAVNNSFDIRVSPTQSNISVSHNNKSSTSEQQTPRILFCPNCQQLYTSQYLSTFPLNSNTLEPFTTNRDEMSSVSHANESIDNMLHSNDMVWTLSQLSAVAHRYGLILAAPLVTANGLQYIPVNLTSKFSERYSSEKCSNNKNDKNNNNNNNHQTVNKKGQCITPTSLYNFTSDSLNSMNNSNSSPATLSPSASLTCSTSIFGNKQPESPLTTRLNTPNILDLSANPSNSQSLNSFTLYNAINEFRDNQHQQQQQNYCQSQLSSQKKNDNMDILKVSNSCTSRNLSLPNNPLQKVSCNLEDIHNDHTPLLDNQTSTDINNSCIDKNLLQMFYQILTQSNSLSTNSQTIQFPFNVNQLLLLLYASLATNSMNFGVQSSLNVHSMMNDFIPSTVTNIIPINNNISPSMNVSTSMNTTNTGIKMTTDNCDNSTMNSTVINSIQSNLYKKFSSLSSLPFTSICVNPLISSSDQLMNTSNINTIQNSFPIFTTPTTTSFTSTITNIPTHISQNLTCSSSSINKLEINSINNIGNNKSNNINDNDNNNNNNNTSVLNLLPALKLLGTMFPQMATVEQNQQQKHESHIQQIIPDTCSNLKHSRLSTRGMNSEQLTSPPTSPQPSVLRPYLCRFCRTRFQAFSTFQAHQQFYCQGRKEVMKHLQTTTTNSVTSHMSYVS</sequence>
<dbReference type="PROSITE" id="PS50157">
    <property type="entry name" value="ZINC_FINGER_C2H2_2"/>
    <property type="match status" value="1"/>
</dbReference>
<feature type="region of interest" description="Disordered" evidence="2">
    <location>
        <begin position="639"/>
        <end position="662"/>
    </location>
</feature>
<evidence type="ECO:0000313" key="4">
    <source>
        <dbReference type="EMBL" id="TNN18758.1"/>
    </source>
</evidence>